<dbReference type="Proteomes" id="UP000193623">
    <property type="component" value="Unassembled WGS sequence"/>
</dbReference>
<sequence>MPNTLRVAQANLNMDPDYDANAPMTEVQAAELRALCEKLDEPFDTALNQRQAMERIGALQDQLDG</sequence>
<evidence type="ECO:0000313" key="2">
    <source>
        <dbReference type="Proteomes" id="UP000193623"/>
    </source>
</evidence>
<gene>
    <name evidence="1" type="ORF">PSJ8397_02169</name>
</gene>
<keyword evidence="2" id="KW-1185">Reference proteome</keyword>
<proteinExistence type="predicted"/>
<protein>
    <recommendedName>
        <fullName evidence="3">DUF3072 domain-containing protein</fullName>
    </recommendedName>
</protein>
<dbReference type="EMBL" id="FWFT01000003">
    <property type="protein sequence ID" value="SLN42746.1"/>
    <property type="molecule type" value="Genomic_DNA"/>
</dbReference>
<dbReference type="OrthoDB" id="7871968at2"/>
<name>A0A1Y5SM36_9RHOB</name>
<accession>A0A1Y5SM36</accession>
<dbReference type="RefSeq" id="WP_085864584.1">
    <property type="nucleotide sequence ID" value="NZ_FWFT01000003.1"/>
</dbReference>
<evidence type="ECO:0000313" key="1">
    <source>
        <dbReference type="EMBL" id="SLN42746.1"/>
    </source>
</evidence>
<dbReference type="AlphaFoldDB" id="A0A1Y5SM36"/>
<evidence type="ECO:0008006" key="3">
    <source>
        <dbReference type="Google" id="ProtNLM"/>
    </source>
</evidence>
<organism evidence="1 2">
    <name type="scientific">Pseudooctadecabacter jejudonensis</name>
    <dbReference type="NCBI Taxonomy" id="1391910"/>
    <lineage>
        <taxon>Bacteria</taxon>
        <taxon>Pseudomonadati</taxon>
        <taxon>Pseudomonadota</taxon>
        <taxon>Alphaproteobacteria</taxon>
        <taxon>Rhodobacterales</taxon>
        <taxon>Paracoccaceae</taxon>
        <taxon>Pseudooctadecabacter</taxon>
    </lineage>
</organism>
<reference evidence="1 2" key="1">
    <citation type="submission" date="2017-03" db="EMBL/GenBank/DDBJ databases">
        <authorList>
            <person name="Afonso C.L."/>
            <person name="Miller P.J."/>
            <person name="Scott M.A."/>
            <person name="Spackman E."/>
            <person name="Goraichik I."/>
            <person name="Dimitrov K.M."/>
            <person name="Suarez D.L."/>
            <person name="Swayne D.E."/>
        </authorList>
    </citation>
    <scope>NUCLEOTIDE SEQUENCE [LARGE SCALE GENOMIC DNA]</scope>
    <source>
        <strain evidence="1 2">CECT 8397</strain>
    </source>
</reference>
<dbReference type="InterPro" id="IPR021425">
    <property type="entry name" value="DUF3072"/>
</dbReference>
<dbReference type="Pfam" id="PF11272">
    <property type="entry name" value="DUF3072"/>
    <property type="match status" value="1"/>
</dbReference>